<reference evidence="3" key="1">
    <citation type="submission" date="2023-06" db="EMBL/GenBank/DDBJ databases">
        <title>Genome-scale phylogeny and comparative genomics of the fungal order Sordariales.</title>
        <authorList>
            <consortium name="Lawrence Berkeley National Laboratory"/>
            <person name="Hensen N."/>
            <person name="Bonometti L."/>
            <person name="Westerberg I."/>
            <person name="Brannstrom I.O."/>
            <person name="Guillou S."/>
            <person name="Cros-Aarteil S."/>
            <person name="Calhoun S."/>
            <person name="Haridas S."/>
            <person name="Kuo A."/>
            <person name="Mondo S."/>
            <person name="Pangilinan J."/>
            <person name="Riley R."/>
            <person name="LaButti K."/>
            <person name="Andreopoulos B."/>
            <person name="Lipzen A."/>
            <person name="Chen C."/>
            <person name="Yanf M."/>
            <person name="Daum C."/>
            <person name="Ng V."/>
            <person name="Clum A."/>
            <person name="Steindorff A."/>
            <person name="Ohm R."/>
            <person name="Martin F."/>
            <person name="Silar P."/>
            <person name="Natvig D."/>
            <person name="Lalanne C."/>
            <person name="Gautier V."/>
            <person name="Ament-velasquez S.L."/>
            <person name="Kruys A."/>
            <person name="Hutchinson M.I."/>
            <person name="Powell A.J."/>
            <person name="Barry K."/>
            <person name="Miller A.N."/>
            <person name="Grigoriev I.V."/>
            <person name="Debuchy R."/>
            <person name="Gladieux P."/>
            <person name="Thoren M.H."/>
            <person name="Johannesson H."/>
        </authorList>
    </citation>
    <scope>NUCLEOTIDE SEQUENCE</scope>
    <source>
        <strain evidence="3">SMH3391-2</strain>
    </source>
</reference>
<organism evidence="3 4">
    <name type="scientific">Bombardia bombarda</name>
    <dbReference type="NCBI Taxonomy" id="252184"/>
    <lineage>
        <taxon>Eukaryota</taxon>
        <taxon>Fungi</taxon>
        <taxon>Dikarya</taxon>
        <taxon>Ascomycota</taxon>
        <taxon>Pezizomycotina</taxon>
        <taxon>Sordariomycetes</taxon>
        <taxon>Sordariomycetidae</taxon>
        <taxon>Sordariales</taxon>
        <taxon>Lasiosphaeriaceae</taxon>
        <taxon>Bombardia</taxon>
    </lineage>
</organism>
<keyword evidence="1" id="KW-0812">Transmembrane</keyword>
<protein>
    <recommendedName>
        <fullName evidence="5">Secreted protein</fullName>
    </recommendedName>
</protein>
<evidence type="ECO:0000313" key="3">
    <source>
        <dbReference type="EMBL" id="KAK0615936.1"/>
    </source>
</evidence>
<feature type="transmembrane region" description="Helical" evidence="1">
    <location>
        <begin position="61"/>
        <end position="79"/>
    </location>
</feature>
<evidence type="ECO:0000256" key="2">
    <source>
        <dbReference type="SAM" id="SignalP"/>
    </source>
</evidence>
<feature type="chain" id="PRO_5041225264" description="Secreted protein" evidence="2">
    <location>
        <begin position="23"/>
        <end position="90"/>
    </location>
</feature>
<keyword evidence="1" id="KW-0472">Membrane</keyword>
<proteinExistence type="predicted"/>
<keyword evidence="4" id="KW-1185">Reference proteome</keyword>
<accession>A0AA40BW53</accession>
<gene>
    <name evidence="3" type="ORF">B0T17DRAFT_539642</name>
</gene>
<feature type="signal peptide" evidence="2">
    <location>
        <begin position="1"/>
        <end position="22"/>
    </location>
</feature>
<dbReference type="EMBL" id="JAULSR010000006">
    <property type="protein sequence ID" value="KAK0615936.1"/>
    <property type="molecule type" value="Genomic_DNA"/>
</dbReference>
<sequence>MLPRFSLSLCLSFVFYFRHTMVYELTTVYKGECSASKGVCGGRALDPLFTYFASDTVGNTWFLGVAGSNFGVWLLLCHFPRKKISLYILS</sequence>
<keyword evidence="2" id="KW-0732">Signal</keyword>
<name>A0AA40BW53_9PEZI</name>
<evidence type="ECO:0008006" key="5">
    <source>
        <dbReference type="Google" id="ProtNLM"/>
    </source>
</evidence>
<evidence type="ECO:0000256" key="1">
    <source>
        <dbReference type="SAM" id="Phobius"/>
    </source>
</evidence>
<keyword evidence="1" id="KW-1133">Transmembrane helix</keyword>
<comment type="caution">
    <text evidence="3">The sequence shown here is derived from an EMBL/GenBank/DDBJ whole genome shotgun (WGS) entry which is preliminary data.</text>
</comment>
<dbReference type="AlphaFoldDB" id="A0AA40BW53"/>
<evidence type="ECO:0000313" key="4">
    <source>
        <dbReference type="Proteomes" id="UP001174934"/>
    </source>
</evidence>
<dbReference type="Proteomes" id="UP001174934">
    <property type="component" value="Unassembled WGS sequence"/>
</dbReference>